<organism evidence="3 4">
    <name type="scientific">Pseudonocardia oroxyli</name>
    <dbReference type="NCBI Taxonomy" id="366584"/>
    <lineage>
        <taxon>Bacteria</taxon>
        <taxon>Bacillati</taxon>
        <taxon>Actinomycetota</taxon>
        <taxon>Actinomycetes</taxon>
        <taxon>Pseudonocardiales</taxon>
        <taxon>Pseudonocardiaceae</taxon>
        <taxon>Pseudonocardia</taxon>
    </lineage>
</organism>
<dbReference type="STRING" id="366584.SAMN05216377_106269"/>
<dbReference type="PANTHER" id="PTHR43802:SF1">
    <property type="entry name" value="IP11341P-RELATED"/>
    <property type="match status" value="1"/>
</dbReference>
<dbReference type="PANTHER" id="PTHR43802">
    <property type="entry name" value="ENOYL-COA HYDRATASE"/>
    <property type="match status" value="1"/>
</dbReference>
<dbReference type="CDD" id="cd06558">
    <property type="entry name" value="crotonase-like"/>
    <property type="match status" value="1"/>
</dbReference>
<accession>A0A1G7NKH3</accession>
<gene>
    <name evidence="3" type="ORF">SAMN05216377_106269</name>
</gene>
<dbReference type="RefSeq" id="WP_093082419.1">
    <property type="nucleotide sequence ID" value="NZ_FNBE01000006.1"/>
</dbReference>
<reference evidence="3 4" key="1">
    <citation type="submission" date="2016-10" db="EMBL/GenBank/DDBJ databases">
        <authorList>
            <person name="de Groot N.N."/>
        </authorList>
    </citation>
    <scope>NUCLEOTIDE SEQUENCE [LARGE SCALE GENOMIC DNA]</scope>
    <source>
        <strain evidence="3 4">CGMCC 4.3143</strain>
    </source>
</reference>
<proteinExistence type="inferred from homology"/>
<sequence length="263" mass="27881">MSEDTGDAVLTTLDDEVLTITINRPQRKNAADAAVWEGLEAAFRRARREEGIRVVVLTGAGGDFCAGADLSGGTGEGHPLRRLHYLHDIALALHHLPVPTVAKVSGVAVGAGCNLAIGCDLVVAGRSARFSEIFAQRGLSLDFGGSWLLPKIVGLQQAKRLALLAEIIGAEEAKEIGLITYVVDDDQLDAKTDEIVGKLRSGAPVALAQSKVLLNEAADKTLREALEGESRAQTINFGGTDPAAAFDAFMAKRRPEFTGEWAK</sequence>
<dbReference type="GO" id="GO:0016853">
    <property type="term" value="F:isomerase activity"/>
    <property type="evidence" value="ECO:0007669"/>
    <property type="project" value="UniProtKB-KW"/>
</dbReference>
<dbReference type="AlphaFoldDB" id="A0A1G7NKH3"/>
<dbReference type="SUPFAM" id="SSF52096">
    <property type="entry name" value="ClpP/crotonase"/>
    <property type="match status" value="1"/>
</dbReference>
<comment type="similarity">
    <text evidence="1 2">Belongs to the enoyl-CoA hydratase/isomerase family.</text>
</comment>
<dbReference type="InterPro" id="IPR001753">
    <property type="entry name" value="Enoyl-CoA_hydra/iso"/>
</dbReference>
<evidence type="ECO:0000256" key="1">
    <source>
        <dbReference type="ARBA" id="ARBA00005254"/>
    </source>
</evidence>
<protein>
    <submittedName>
        <fullName evidence="3">2-(1,2-epoxy-1,2-dihydrophenyl)acetyl-CoA isomerase</fullName>
    </submittedName>
</protein>
<dbReference type="EMBL" id="FNBE01000006">
    <property type="protein sequence ID" value="SDF74451.1"/>
    <property type="molecule type" value="Genomic_DNA"/>
</dbReference>
<dbReference type="PROSITE" id="PS00166">
    <property type="entry name" value="ENOYL_COA_HYDRATASE"/>
    <property type="match status" value="1"/>
</dbReference>
<evidence type="ECO:0000313" key="4">
    <source>
        <dbReference type="Proteomes" id="UP000198967"/>
    </source>
</evidence>
<dbReference type="Pfam" id="PF00378">
    <property type="entry name" value="ECH_1"/>
    <property type="match status" value="1"/>
</dbReference>
<name>A0A1G7NKH3_PSEOR</name>
<evidence type="ECO:0000256" key="2">
    <source>
        <dbReference type="RuleBase" id="RU003707"/>
    </source>
</evidence>
<dbReference type="Gene3D" id="3.90.226.10">
    <property type="entry name" value="2-enoyl-CoA Hydratase, Chain A, domain 1"/>
    <property type="match status" value="1"/>
</dbReference>
<keyword evidence="3" id="KW-0413">Isomerase</keyword>
<dbReference type="InterPro" id="IPR029045">
    <property type="entry name" value="ClpP/crotonase-like_dom_sf"/>
</dbReference>
<keyword evidence="4" id="KW-1185">Reference proteome</keyword>
<evidence type="ECO:0000313" key="3">
    <source>
        <dbReference type="EMBL" id="SDF74451.1"/>
    </source>
</evidence>
<dbReference type="InterPro" id="IPR018376">
    <property type="entry name" value="Enoyl-CoA_hyd/isom_CS"/>
</dbReference>
<dbReference type="Proteomes" id="UP000198967">
    <property type="component" value="Unassembled WGS sequence"/>
</dbReference>
<dbReference type="OrthoDB" id="9777711at2"/>